<feature type="region of interest" description="Disordered" evidence="2">
    <location>
        <begin position="932"/>
        <end position="971"/>
    </location>
</feature>
<evidence type="ECO:0000313" key="5">
    <source>
        <dbReference type="Proteomes" id="UP001163846"/>
    </source>
</evidence>
<comment type="caution">
    <text evidence="4">The sequence shown here is derived from an EMBL/GenBank/DDBJ whole genome shotgun (WGS) entry which is preliminary data.</text>
</comment>
<organism evidence="4 5">
    <name type="scientific">Lentinula raphanica</name>
    <dbReference type="NCBI Taxonomy" id="153919"/>
    <lineage>
        <taxon>Eukaryota</taxon>
        <taxon>Fungi</taxon>
        <taxon>Dikarya</taxon>
        <taxon>Basidiomycota</taxon>
        <taxon>Agaricomycotina</taxon>
        <taxon>Agaricomycetes</taxon>
        <taxon>Agaricomycetidae</taxon>
        <taxon>Agaricales</taxon>
        <taxon>Marasmiineae</taxon>
        <taxon>Omphalotaceae</taxon>
        <taxon>Lentinula</taxon>
    </lineage>
</organism>
<sequence length="971" mass="109633">MQHHHGFQPSPFANQVFPKESTLTEPSPFVNVLRNDASVNAGILQTSGPVNWMDVGKSLPPLVPKHTKQVMIKKLCITEAQRKQIIEIYKGDSHFVREYTETSQQDAQAMLLELGLDQGSRKELESRWSVRNSTKSLSGDSQRTLFQCGCGYDSKARQKQEDARSVNQRSSKEWERQAPYPFTACLAHIEVIEKSNGVITWVAGVPDHNEACKASFLERRPPVPLHEHVYEIALDQLKDGASITAIQDKNRQMMAFKLYRGMESYDSLTANVRYLFLPSDHASLYRKATKGVGVDSRQLPQNNVEDWLNPNSLNYKPNIAEAVFHYSARIEADDRFEICISTPEMDEAAWKYAHHSQFILDGTFGICSSRLLLFIALAVDEDRKGIPIALFLFSASTKAKATHASYDTGILTRLLMAWKSSLISKFQSFEPFSCITDTDTKERGALIAVWPRIILLICKFHLRQCWTNNRKKLFRFNGPDYWKDLVRNHLYTLEVQLISSVDHTDAVSLIHAQRTFLRGLFADHQEGKRSAEAGIEHLRYLEDYWLKLSLWQSWSEWGRLAAAAAIKIPVEGIIPTTNHLESFNMVLKKKYIEQHLRSGHRLRFDLLIALLVTDILPKVYSRRRAMREHTSWLDTRFFKGAGAQNLSKLQAKLSALRQEQTRILRSVCWWSTNAKQDAQAREILQLNRLHSIANGSSPHTFSALCTSSQLNTAYSLTLSQNGEGSCTCPYFYNEGGACKHLRAFRICVDGWVSRGICLPFYYPPSLSVAQKIRSNTQGLEVCAADIPPPPPVIPTKDDTLESWANLQALGEDPTILGGSDDEEGSQPFTTGGDFNPNDEDGYSESDGDMISPGVYADQREAVDAQISYRVAEEISTLLLRLHGLDALMNDATSLDHSSTNLLELEQVLNNLLWQISSHTQLGQNSHTTVTVTNGTAHNHSIPRKRSMYERAQIRAPSPEEKQKRKKSHGIL</sequence>
<evidence type="ECO:0000313" key="4">
    <source>
        <dbReference type="EMBL" id="KAJ3833119.1"/>
    </source>
</evidence>
<evidence type="ECO:0000259" key="3">
    <source>
        <dbReference type="PROSITE" id="PS50966"/>
    </source>
</evidence>
<proteinExistence type="predicted"/>
<feature type="domain" description="SWIM-type" evidence="3">
    <location>
        <begin position="714"/>
        <end position="749"/>
    </location>
</feature>
<accession>A0AA38NYR6</accession>
<reference evidence="4" key="1">
    <citation type="submission" date="2022-08" db="EMBL/GenBank/DDBJ databases">
        <authorList>
            <consortium name="DOE Joint Genome Institute"/>
            <person name="Min B."/>
            <person name="Riley R."/>
            <person name="Sierra-Patev S."/>
            <person name="Naranjo-Ortiz M."/>
            <person name="Looney B."/>
            <person name="Konkel Z."/>
            <person name="Slot J.C."/>
            <person name="Sakamoto Y."/>
            <person name="Steenwyk J.L."/>
            <person name="Rokas A."/>
            <person name="Carro J."/>
            <person name="Camarero S."/>
            <person name="Ferreira P."/>
            <person name="Molpeceres G."/>
            <person name="Ruiz-Duenas F.J."/>
            <person name="Serrano A."/>
            <person name="Henrissat B."/>
            <person name="Drula E."/>
            <person name="Hughes K.W."/>
            <person name="Mata J.L."/>
            <person name="Ishikawa N.K."/>
            <person name="Vargas-Isla R."/>
            <person name="Ushijima S."/>
            <person name="Smith C.A."/>
            <person name="Ahrendt S."/>
            <person name="Andreopoulos W."/>
            <person name="He G."/>
            <person name="Labutti K."/>
            <person name="Lipzen A."/>
            <person name="Ng V."/>
            <person name="Sandor L."/>
            <person name="Barry K."/>
            <person name="Martinez A.T."/>
            <person name="Xiao Y."/>
            <person name="Gibbons J.G."/>
            <person name="Terashima K."/>
            <person name="Hibbett D.S."/>
            <person name="Grigoriev I.V."/>
        </authorList>
    </citation>
    <scope>NUCLEOTIDE SEQUENCE</scope>
    <source>
        <strain evidence="4">TFB9207</strain>
    </source>
</reference>
<dbReference type="AlphaFoldDB" id="A0AA38NYR6"/>
<evidence type="ECO:0000256" key="1">
    <source>
        <dbReference type="PROSITE-ProRule" id="PRU00325"/>
    </source>
</evidence>
<dbReference type="GO" id="GO:0008270">
    <property type="term" value="F:zinc ion binding"/>
    <property type="evidence" value="ECO:0007669"/>
    <property type="project" value="UniProtKB-KW"/>
</dbReference>
<feature type="compositionally biased region" description="Basic and acidic residues" evidence="2">
    <location>
        <begin position="946"/>
        <end position="962"/>
    </location>
</feature>
<evidence type="ECO:0000256" key="2">
    <source>
        <dbReference type="SAM" id="MobiDB-lite"/>
    </source>
</evidence>
<protein>
    <recommendedName>
        <fullName evidence="3">SWIM-type domain-containing protein</fullName>
    </recommendedName>
</protein>
<keyword evidence="1" id="KW-0479">Metal-binding</keyword>
<feature type="compositionally biased region" description="Acidic residues" evidence="2">
    <location>
        <begin position="836"/>
        <end position="847"/>
    </location>
</feature>
<dbReference type="Proteomes" id="UP001163846">
    <property type="component" value="Unassembled WGS sequence"/>
</dbReference>
<keyword evidence="1" id="KW-0863">Zinc-finger</keyword>
<keyword evidence="1" id="KW-0862">Zinc</keyword>
<dbReference type="EMBL" id="MU806767">
    <property type="protein sequence ID" value="KAJ3833119.1"/>
    <property type="molecule type" value="Genomic_DNA"/>
</dbReference>
<keyword evidence="5" id="KW-1185">Reference proteome</keyword>
<feature type="region of interest" description="Disordered" evidence="2">
    <location>
        <begin position="811"/>
        <end position="852"/>
    </location>
</feature>
<gene>
    <name evidence="4" type="ORF">F5878DRAFT_665926</name>
</gene>
<dbReference type="InterPro" id="IPR007527">
    <property type="entry name" value="Znf_SWIM"/>
</dbReference>
<dbReference type="PROSITE" id="PS50966">
    <property type="entry name" value="ZF_SWIM"/>
    <property type="match status" value="1"/>
</dbReference>
<name>A0AA38NYR6_9AGAR</name>